<dbReference type="EMBL" id="GG663736">
    <property type="protein sequence ID" value="EEH59753.1"/>
    <property type="molecule type" value="Genomic_DNA"/>
</dbReference>
<proteinExistence type="predicted"/>
<dbReference type="PANTHER" id="PTHR11895">
    <property type="entry name" value="TRANSAMIDASE"/>
    <property type="match status" value="1"/>
</dbReference>
<evidence type="ECO:0000313" key="3">
    <source>
        <dbReference type="Proteomes" id="UP000001876"/>
    </source>
</evidence>
<dbReference type="OrthoDB" id="421993at2759"/>
<dbReference type="AlphaFoldDB" id="C1MKG2"/>
<dbReference type="InterPro" id="IPR023631">
    <property type="entry name" value="Amidase_dom"/>
</dbReference>
<dbReference type="Gene3D" id="3.90.1300.10">
    <property type="entry name" value="Amidase signature (AS) domain"/>
    <property type="match status" value="1"/>
</dbReference>
<dbReference type="SUPFAM" id="SSF75304">
    <property type="entry name" value="Amidase signature (AS) enzymes"/>
    <property type="match status" value="1"/>
</dbReference>
<dbReference type="eggNOG" id="KOG1211">
    <property type="taxonomic scope" value="Eukaryota"/>
</dbReference>
<dbReference type="InterPro" id="IPR000120">
    <property type="entry name" value="Amidase"/>
</dbReference>
<name>C1MKG2_MICPC</name>
<keyword evidence="3" id="KW-1185">Reference proteome</keyword>
<dbReference type="Proteomes" id="UP000001876">
    <property type="component" value="Unassembled WGS sequence"/>
</dbReference>
<dbReference type="KEGG" id="mpp:MICPUCDRAFT_64389"/>
<evidence type="ECO:0000259" key="1">
    <source>
        <dbReference type="Pfam" id="PF01425"/>
    </source>
</evidence>
<gene>
    <name evidence="2" type="ORF">MICPUCDRAFT_64389</name>
</gene>
<dbReference type="InterPro" id="IPR036928">
    <property type="entry name" value="AS_sf"/>
</dbReference>
<reference evidence="2 3" key="1">
    <citation type="journal article" date="2009" name="Science">
        <title>Green evolution and dynamic adaptations revealed by genomes of the marine picoeukaryotes Micromonas.</title>
        <authorList>
            <person name="Worden A.Z."/>
            <person name="Lee J.H."/>
            <person name="Mock T."/>
            <person name="Rouze P."/>
            <person name="Simmons M.P."/>
            <person name="Aerts A.L."/>
            <person name="Allen A.E."/>
            <person name="Cuvelier M.L."/>
            <person name="Derelle E."/>
            <person name="Everett M.V."/>
            <person name="Foulon E."/>
            <person name="Grimwood J."/>
            <person name="Gundlach H."/>
            <person name="Henrissat B."/>
            <person name="Napoli C."/>
            <person name="McDonald S.M."/>
            <person name="Parker M.S."/>
            <person name="Rombauts S."/>
            <person name="Salamov A."/>
            <person name="Von Dassow P."/>
            <person name="Badger J.H."/>
            <person name="Coutinho P.M."/>
            <person name="Demir E."/>
            <person name="Dubchak I."/>
            <person name="Gentemann C."/>
            <person name="Eikrem W."/>
            <person name="Gready J.E."/>
            <person name="John U."/>
            <person name="Lanier W."/>
            <person name="Lindquist E.A."/>
            <person name="Lucas S."/>
            <person name="Mayer K.F."/>
            <person name="Moreau H."/>
            <person name="Not F."/>
            <person name="Otillar R."/>
            <person name="Panaud O."/>
            <person name="Pangilinan J."/>
            <person name="Paulsen I."/>
            <person name="Piegu B."/>
            <person name="Poliakov A."/>
            <person name="Robbens S."/>
            <person name="Schmutz J."/>
            <person name="Toulza E."/>
            <person name="Wyss T."/>
            <person name="Zelensky A."/>
            <person name="Zhou K."/>
            <person name="Armbrust E.V."/>
            <person name="Bhattacharya D."/>
            <person name="Goodenough U.W."/>
            <person name="Van de Peer Y."/>
            <person name="Grigoriev I.V."/>
        </authorList>
    </citation>
    <scope>NUCLEOTIDE SEQUENCE [LARGE SCALE GENOMIC DNA]</scope>
    <source>
        <strain evidence="2 3">CCMP1545</strain>
    </source>
</reference>
<feature type="domain" description="Amidase" evidence="1">
    <location>
        <begin position="2"/>
        <end position="110"/>
    </location>
</feature>
<dbReference type="STRING" id="564608.C1MKG2"/>
<protein>
    <submittedName>
        <fullName evidence="2">Predicted protein</fullName>
    </submittedName>
</protein>
<accession>C1MKG2</accession>
<dbReference type="GO" id="GO:0050567">
    <property type="term" value="F:glutaminyl-tRNA synthase (glutamine-hydrolyzing) activity"/>
    <property type="evidence" value="ECO:0007669"/>
    <property type="project" value="TreeGrafter"/>
</dbReference>
<dbReference type="PANTHER" id="PTHR11895:SF7">
    <property type="entry name" value="GLUTAMYL-TRNA(GLN) AMIDOTRANSFERASE SUBUNIT A, MITOCHONDRIAL"/>
    <property type="match status" value="1"/>
</dbReference>
<organism evidence="3">
    <name type="scientific">Micromonas pusilla (strain CCMP1545)</name>
    <name type="common">Picoplanktonic green alga</name>
    <dbReference type="NCBI Taxonomy" id="564608"/>
    <lineage>
        <taxon>Eukaryota</taxon>
        <taxon>Viridiplantae</taxon>
        <taxon>Chlorophyta</taxon>
        <taxon>Mamiellophyceae</taxon>
        <taxon>Mamiellales</taxon>
        <taxon>Mamiellaceae</taxon>
        <taxon>Micromonas</taxon>
    </lineage>
</organism>
<sequence length="131" mass="14557">MGSYALSAGHSDAYYKRAQMVQQVVAFDLASKLKTYDALLTPAAPTAAYCLENKVKDPLSMFSGDMLTVNVNLSGLPAIVVRSGLMEVENECLPFGLQFIGRPFREDDLLKIAHEFELCTWNALNDSWSFR</sequence>
<dbReference type="Pfam" id="PF01425">
    <property type="entry name" value="Amidase"/>
    <property type="match status" value="1"/>
</dbReference>
<dbReference type="GeneID" id="9681336"/>
<evidence type="ECO:0000313" key="2">
    <source>
        <dbReference type="EMBL" id="EEH59753.1"/>
    </source>
</evidence>
<dbReference type="RefSeq" id="XP_003056377.1">
    <property type="nucleotide sequence ID" value="XM_003056331.1"/>
</dbReference>